<evidence type="ECO:0000313" key="7">
    <source>
        <dbReference type="Proteomes" id="UP000255549"/>
    </source>
</evidence>
<keyword evidence="4" id="KW-1133">Transmembrane helix</keyword>
<dbReference type="PANTHER" id="PTHR22683:SF47">
    <property type="entry name" value="FTSK DOMAIN-CONTAINING PROTEIN YDCQ"/>
    <property type="match status" value="1"/>
</dbReference>
<dbReference type="GO" id="GO:0003677">
    <property type="term" value="F:DNA binding"/>
    <property type="evidence" value="ECO:0007669"/>
    <property type="project" value="InterPro"/>
</dbReference>
<dbReference type="PROSITE" id="PS50901">
    <property type="entry name" value="FTSK"/>
    <property type="match status" value="1"/>
</dbReference>
<dbReference type="InterPro" id="IPR027417">
    <property type="entry name" value="P-loop_NTPase"/>
</dbReference>
<dbReference type="GO" id="GO:0005524">
    <property type="term" value="F:ATP binding"/>
    <property type="evidence" value="ECO:0007669"/>
    <property type="project" value="UniProtKB-UniRule"/>
</dbReference>
<dbReference type="SUPFAM" id="SSF52540">
    <property type="entry name" value="P-loop containing nucleoside triphosphate hydrolases"/>
    <property type="match status" value="1"/>
</dbReference>
<evidence type="ECO:0000256" key="1">
    <source>
        <dbReference type="ARBA" id="ARBA00022741"/>
    </source>
</evidence>
<organism evidence="6 7">
    <name type="scientific">Staphylococcus intermedius NCTC 11048</name>
    <dbReference type="NCBI Taxonomy" id="1141106"/>
    <lineage>
        <taxon>Bacteria</taxon>
        <taxon>Bacillati</taxon>
        <taxon>Bacillota</taxon>
        <taxon>Bacilli</taxon>
        <taxon>Bacillales</taxon>
        <taxon>Staphylococcaceae</taxon>
        <taxon>Staphylococcus</taxon>
        <taxon>Staphylococcus intermedius group</taxon>
    </lineage>
</organism>
<dbReference type="Gene3D" id="3.40.50.300">
    <property type="entry name" value="P-loop containing nucleotide triphosphate hydrolases"/>
    <property type="match status" value="1"/>
</dbReference>
<evidence type="ECO:0000259" key="5">
    <source>
        <dbReference type="PROSITE" id="PS50901"/>
    </source>
</evidence>
<dbReference type="InterPro" id="IPR050206">
    <property type="entry name" value="FtsK/SpoIIIE/SftA"/>
</dbReference>
<name>A0A380G5Q2_STAIN</name>
<evidence type="ECO:0000256" key="3">
    <source>
        <dbReference type="PROSITE-ProRule" id="PRU00289"/>
    </source>
</evidence>
<dbReference type="Proteomes" id="UP000255549">
    <property type="component" value="Unassembled WGS sequence"/>
</dbReference>
<feature type="transmembrane region" description="Helical" evidence="4">
    <location>
        <begin position="20"/>
        <end position="45"/>
    </location>
</feature>
<dbReference type="PANTHER" id="PTHR22683">
    <property type="entry name" value="SPORULATION PROTEIN RELATED"/>
    <property type="match status" value="1"/>
</dbReference>
<feature type="domain" description="FtsK" evidence="5">
    <location>
        <begin position="213"/>
        <end position="396"/>
    </location>
</feature>
<dbReference type="AlphaFoldDB" id="A0A380G5Q2"/>
<evidence type="ECO:0000256" key="2">
    <source>
        <dbReference type="ARBA" id="ARBA00022840"/>
    </source>
</evidence>
<keyword evidence="4" id="KW-0812">Transmembrane</keyword>
<sequence length="464" mass="54531">MAMNEIALFKGVRIQPYHKYVDFIVAGAIASAFLIYRIYVLIQSYNEKYSTFDVRTFFPFVKSSLIPFLIGTAIVFLIVKLIAHLLIRFKVKDLAETIETQGFHNRTVIKKRTEFLDIDYRQTEYDYYPTLFYKRGKKSFILHIKKDGSRFQDDYLELETIIEPMFHCELVEKRHIGRYLRYEFMPLKFKKRIIMDNHSDSESKIYDTKIKITEQIIWDFAKAPHGLVTGITGGGKTYFLFYIIRELFRRESEVRLLDPKISDLSFMKRVIGSDKVADTKGQIFKQLRLANEEMENRFRLMTESEDYRIGHDFRSFDMPAYFVIFDEVTAFTSTLDKKELQEMNDYLVNIIMKGRQAGVFMFLTAQRPDADVIKGNVRDQLGLRVSLGNLSTDGYRMTFGQTDKEFQSIHESDIGRGYISILGQYNEPVLFDAPLMEQYDFAKDVEQILSQQDIDKERQRTVVL</sequence>
<keyword evidence="1 3" id="KW-0547">Nucleotide-binding</keyword>
<keyword evidence="4" id="KW-0472">Membrane</keyword>
<evidence type="ECO:0000256" key="4">
    <source>
        <dbReference type="SAM" id="Phobius"/>
    </source>
</evidence>
<dbReference type="OrthoDB" id="9807790at2"/>
<feature type="transmembrane region" description="Helical" evidence="4">
    <location>
        <begin position="65"/>
        <end position="87"/>
    </location>
</feature>
<protein>
    <submittedName>
        <fullName evidence="6">Putative coupling protein</fullName>
    </submittedName>
</protein>
<feature type="binding site" evidence="3">
    <location>
        <begin position="230"/>
        <end position="237"/>
    </location>
    <ligand>
        <name>ATP</name>
        <dbReference type="ChEBI" id="CHEBI:30616"/>
    </ligand>
</feature>
<dbReference type="RefSeq" id="WP_019168876.1">
    <property type="nucleotide sequence ID" value="NZ_CAIB01000177.1"/>
</dbReference>
<dbReference type="Pfam" id="PF01580">
    <property type="entry name" value="FtsK_SpoIIIE"/>
    <property type="match status" value="1"/>
</dbReference>
<evidence type="ECO:0000313" key="6">
    <source>
        <dbReference type="EMBL" id="SUM45588.1"/>
    </source>
</evidence>
<keyword evidence="7" id="KW-1185">Reference proteome</keyword>
<keyword evidence="2 3" id="KW-0067">ATP-binding</keyword>
<dbReference type="EMBL" id="UHDP01000003">
    <property type="protein sequence ID" value="SUM45588.1"/>
    <property type="molecule type" value="Genomic_DNA"/>
</dbReference>
<reference evidence="6 7" key="1">
    <citation type="submission" date="2018-06" db="EMBL/GenBank/DDBJ databases">
        <authorList>
            <consortium name="Pathogen Informatics"/>
            <person name="Doyle S."/>
        </authorList>
    </citation>
    <scope>NUCLEOTIDE SEQUENCE [LARGE SCALE GENOMIC DNA]</scope>
    <source>
        <strain evidence="7">NCTC 11048</strain>
    </source>
</reference>
<gene>
    <name evidence="6" type="primary">ftsK_1</name>
    <name evidence="6" type="ORF">NCTC11048_00573</name>
</gene>
<accession>A0A380G5Q2</accession>
<dbReference type="InterPro" id="IPR002543">
    <property type="entry name" value="FtsK_dom"/>
</dbReference>
<dbReference type="STRING" id="1141106.GCA_000308095_00872"/>
<proteinExistence type="predicted"/>